<feature type="non-terminal residue" evidence="2">
    <location>
        <position position="65"/>
    </location>
</feature>
<accession>A0ABD0JFZ1</accession>
<evidence type="ECO:0000256" key="1">
    <source>
        <dbReference type="SAM" id="MobiDB-lite"/>
    </source>
</evidence>
<gene>
    <name evidence="2" type="ORF">BaRGS_00035238</name>
</gene>
<evidence type="ECO:0000313" key="3">
    <source>
        <dbReference type="Proteomes" id="UP001519460"/>
    </source>
</evidence>
<feature type="region of interest" description="Disordered" evidence="1">
    <location>
        <begin position="38"/>
        <end position="65"/>
    </location>
</feature>
<proteinExistence type="predicted"/>
<reference evidence="2 3" key="1">
    <citation type="journal article" date="2023" name="Sci. Data">
        <title>Genome assembly of the Korean intertidal mud-creeper Batillaria attramentaria.</title>
        <authorList>
            <person name="Patra A.K."/>
            <person name="Ho P.T."/>
            <person name="Jun S."/>
            <person name="Lee S.J."/>
            <person name="Kim Y."/>
            <person name="Won Y.J."/>
        </authorList>
    </citation>
    <scope>NUCLEOTIDE SEQUENCE [LARGE SCALE GENOMIC DNA]</scope>
    <source>
        <strain evidence="2">Wonlab-2016</strain>
    </source>
</reference>
<name>A0ABD0JFZ1_9CAEN</name>
<dbReference type="Proteomes" id="UP001519460">
    <property type="component" value="Unassembled WGS sequence"/>
</dbReference>
<dbReference type="EMBL" id="JACVVK020000466">
    <property type="protein sequence ID" value="KAK7473521.1"/>
    <property type="molecule type" value="Genomic_DNA"/>
</dbReference>
<evidence type="ECO:0000313" key="2">
    <source>
        <dbReference type="EMBL" id="KAK7473521.1"/>
    </source>
</evidence>
<organism evidence="2 3">
    <name type="scientific">Batillaria attramentaria</name>
    <dbReference type="NCBI Taxonomy" id="370345"/>
    <lineage>
        <taxon>Eukaryota</taxon>
        <taxon>Metazoa</taxon>
        <taxon>Spiralia</taxon>
        <taxon>Lophotrochozoa</taxon>
        <taxon>Mollusca</taxon>
        <taxon>Gastropoda</taxon>
        <taxon>Caenogastropoda</taxon>
        <taxon>Sorbeoconcha</taxon>
        <taxon>Cerithioidea</taxon>
        <taxon>Batillariidae</taxon>
        <taxon>Batillaria</taxon>
    </lineage>
</organism>
<sequence length="65" mass="7024">MSSNSRGCPSGLSSHSLGLKLIRHRHCLKTYEDTVEGRKYPSEAVEGSRAGCTGSGETWQQITNA</sequence>
<protein>
    <submittedName>
        <fullName evidence="2">Uncharacterized protein</fullName>
    </submittedName>
</protein>
<comment type="caution">
    <text evidence="2">The sequence shown here is derived from an EMBL/GenBank/DDBJ whole genome shotgun (WGS) entry which is preliminary data.</text>
</comment>
<feature type="compositionally biased region" description="Polar residues" evidence="1">
    <location>
        <begin position="55"/>
        <end position="65"/>
    </location>
</feature>
<dbReference type="AlphaFoldDB" id="A0ABD0JFZ1"/>
<keyword evidence="3" id="KW-1185">Reference proteome</keyword>